<evidence type="ECO:0000256" key="3">
    <source>
        <dbReference type="SAM" id="SignalP"/>
    </source>
</evidence>
<evidence type="ECO:0000313" key="5">
    <source>
        <dbReference type="Proteomes" id="UP000077266"/>
    </source>
</evidence>
<proteinExistence type="predicted"/>
<dbReference type="InterPro" id="IPR008928">
    <property type="entry name" value="6-hairpin_glycosidase_sf"/>
</dbReference>
<feature type="region of interest" description="Disordered" evidence="2">
    <location>
        <begin position="381"/>
        <end position="405"/>
    </location>
</feature>
<dbReference type="GO" id="GO:0005975">
    <property type="term" value="P:carbohydrate metabolic process"/>
    <property type="evidence" value="ECO:0007669"/>
    <property type="project" value="InterPro"/>
</dbReference>
<dbReference type="Pfam" id="PF07470">
    <property type="entry name" value="Glyco_hydro_88"/>
    <property type="match status" value="1"/>
</dbReference>
<reference evidence="4 5" key="1">
    <citation type="journal article" date="2016" name="Mol. Biol. Evol.">
        <title>Comparative Genomics of Early-Diverging Mushroom-Forming Fungi Provides Insights into the Origins of Lignocellulose Decay Capabilities.</title>
        <authorList>
            <person name="Nagy L.G."/>
            <person name="Riley R."/>
            <person name="Tritt A."/>
            <person name="Adam C."/>
            <person name="Daum C."/>
            <person name="Floudas D."/>
            <person name="Sun H."/>
            <person name="Yadav J.S."/>
            <person name="Pangilinan J."/>
            <person name="Larsson K.H."/>
            <person name="Matsuura K."/>
            <person name="Barry K."/>
            <person name="Labutti K."/>
            <person name="Kuo R."/>
            <person name="Ohm R.A."/>
            <person name="Bhattacharya S.S."/>
            <person name="Shirouzu T."/>
            <person name="Yoshinaga Y."/>
            <person name="Martin F.M."/>
            <person name="Grigoriev I.V."/>
            <person name="Hibbett D.S."/>
        </authorList>
    </citation>
    <scope>NUCLEOTIDE SEQUENCE [LARGE SCALE GENOMIC DNA]</scope>
    <source>
        <strain evidence="4 5">HHB12029</strain>
    </source>
</reference>
<dbReference type="Proteomes" id="UP000077266">
    <property type="component" value="Unassembled WGS sequence"/>
</dbReference>
<dbReference type="STRING" id="1314781.A0A165QNT3"/>
<feature type="signal peptide" evidence="3">
    <location>
        <begin position="1"/>
        <end position="19"/>
    </location>
</feature>
<dbReference type="PANTHER" id="PTHR41814">
    <property type="entry name" value="EXPRESSED PROTEIN"/>
    <property type="match status" value="1"/>
</dbReference>
<accession>A0A165QNT3</accession>
<dbReference type="SUPFAM" id="SSF48208">
    <property type="entry name" value="Six-hairpin glycosidases"/>
    <property type="match status" value="1"/>
</dbReference>
<evidence type="ECO:0000256" key="1">
    <source>
        <dbReference type="ARBA" id="ARBA00022801"/>
    </source>
</evidence>
<dbReference type="InterPro" id="IPR012341">
    <property type="entry name" value="6hp_glycosidase-like_sf"/>
</dbReference>
<keyword evidence="3" id="KW-0732">Signal</keyword>
<feature type="compositionally biased region" description="Low complexity" evidence="2">
    <location>
        <begin position="382"/>
        <end position="405"/>
    </location>
</feature>
<keyword evidence="5" id="KW-1185">Reference proteome</keyword>
<dbReference type="AlphaFoldDB" id="A0A165QNT3"/>
<dbReference type="GO" id="GO:0016787">
    <property type="term" value="F:hydrolase activity"/>
    <property type="evidence" value="ECO:0007669"/>
    <property type="project" value="UniProtKB-KW"/>
</dbReference>
<keyword evidence="1" id="KW-0378">Hydrolase</keyword>
<gene>
    <name evidence="4" type="ORF">EXIGLDRAFT_715909</name>
</gene>
<dbReference type="EMBL" id="KV425882">
    <property type="protein sequence ID" value="KZW03864.1"/>
    <property type="molecule type" value="Genomic_DNA"/>
</dbReference>
<evidence type="ECO:0008006" key="6">
    <source>
        <dbReference type="Google" id="ProtNLM"/>
    </source>
</evidence>
<evidence type="ECO:0000313" key="4">
    <source>
        <dbReference type="EMBL" id="KZW03864.1"/>
    </source>
</evidence>
<organism evidence="4 5">
    <name type="scientific">Exidia glandulosa HHB12029</name>
    <dbReference type="NCBI Taxonomy" id="1314781"/>
    <lineage>
        <taxon>Eukaryota</taxon>
        <taxon>Fungi</taxon>
        <taxon>Dikarya</taxon>
        <taxon>Basidiomycota</taxon>
        <taxon>Agaricomycotina</taxon>
        <taxon>Agaricomycetes</taxon>
        <taxon>Auriculariales</taxon>
        <taxon>Exidiaceae</taxon>
        <taxon>Exidia</taxon>
    </lineage>
</organism>
<protein>
    <recommendedName>
        <fullName evidence="6">Six-hairpin glycosidase</fullName>
    </recommendedName>
</protein>
<dbReference type="InParanoid" id="A0A165QNT3"/>
<feature type="chain" id="PRO_5007865148" description="Six-hairpin glycosidase" evidence="3">
    <location>
        <begin position="20"/>
        <end position="424"/>
    </location>
</feature>
<name>A0A165QNT3_EXIGL</name>
<sequence>MPSLMRSLAPVALFSLAVAAHPEFSRATIDKVRANAVSAATLSWEIGTMMEAVTELDAPGLAVFEAPTVPVSPKANPPRAVMDALDKSLAQQPKGAKYYFNTGAVGDSASIGVTALIAGISTGNATYLSGAKEQLDYLLYDAPHKGVVISHRIEAFQAWADFVSMAPPFIAYAGVTAPTASKSLLVNAYEQCQGYRSILQDPAGSKLWRHIIGGSFNDTGLWLTGNAWAAYGMLRVQQTIAKSDFADDLKSESADLLDWTTEILNATWARQHNTGAMANYLDRSDQFEDSAGTALLAAAQYRIASITGSSLNIDAAERALQRVMDLIDSSGWLHGPVDPLAFDKQTSGDEHSPEAQSFVLMLDAASRAYYTSLSTKPTINLASPGTAASSSPSSSPSSTSKDGSSWADVIAGVVQDLSNSSGEA</sequence>
<dbReference type="Gene3D" id="1.50.10.10">
    <property type="match status" value="1"/>
</dbReference>
<evidence type="ECO:0000256" key="2">
    <source>
        <dbReference type="SAM" id="MobiDB-lite"/>
    </source>
</evidence>
<dbReference type="PANTHER" id="PTHR41814:SF1">
    <property type="entry name" value="CELLULASE"/>
    <property type="match status" value="1"/>
</dbReference>
<dbReference type="InterPro" id="IPR010905">
    <property type="entry name" value="Glyco_hydro_88"/>
</dbReference>
<dbReference type="OrthoDB" id="4138492at2759"/>